<keyword evidence="6 7" id="KW-0342">GTP-binding</keyword>
<gene>
    <name evidence="11" type="primary">obgE</name>
    <name evidence="7" type="synonym">obg</name>
    <name evidence="11" type="ORF">J4G78_16345</name>
</gene>
<dbReference type="EMBL" id="CP071794">
    <property type="protein sequence ID" value="QTD55740.1"/>
    <property type="molecule type" value="Genomic_DNA"/>
</dbReference>
<feature type="binding site" evidence="7">
    <location>
        <begin position="166"/>
        <end position="173"/>
    </location>
    <ligand>
        <name>GTP</name>
        <dbReference type="ChEBI" id="CHEBI:37565"/>
    </ligand>
</feature>
<dbReference type="PANTHER" id="PTHR11702">
    <property type="entry name" value="DEVELOPMENTALLY REGULATED GTP-BINDING PROTEIN-RELATED"/>
    <property type="match status" value="1"/>
</dbReference>
<evidence type="ECO:0000259" key="9">
    <source>
        <dbReference type="PROSITE" id="PS51710"/>
    </source>
</evidence>
<dbReference type="PANTHER" id="PTHR11702:SF31">
    <property type="entry name" value="MITOCHONDRIAL RIBOSOME-ASSOCIATED GTPASE 2"/>
    <property type="match status" value="1"/>
</dbReference>
<evidence type="ECO:0000256" key="5">
    <source>
        <dbReference type="ARBA" id="ARBA00022842"/>
    </source>
</evidence>
<keyword evidence="4 7" id="KW-0378">Hydrolase</keyword>
<dbReference type="PRINTS" id="PR00326">
    <property type="entry name" value="GTP1OBG"/>
</dbReference>
<dbReference type="InterPro" id="IPR006074">
    <property type="entry name" value="GTP1-OBG_CS"/>
</dbReference>
<dbReference type="EC" id="3.6.5.-" evidence="7"/>
<dbReference type="PIRSF" id="PIRSF002401">
    <property type="entry name" value="GTP_bd_Obg/CgtA"/>
    <property type="match status" value="1"/>
</dbReference>
<accession>A0ABX7T690</accession>
<dbReference type="InterPro" id="IPR045086">
    <property type="entry name" value="OBG_GTPase"/>
</dbReference>
<dbReference type="InterPro" id="IPR036726">
    <property type="entry name" value="GTP1_OBG_dom_sf"/>
</dbReference>
<name>A0ABX7T690_9SPHN</name>
<organism evidence="11 12">
    <name type="scientific">Parasphingorhabdus cellanae</name>
    <dbReference type="NCBI Taxonomy" id="2806553"/>
    <lineage>
        <taxon>Bacteria</taxon>
        <taxon>Pseudomonadati</taxon>
        <taxon>Pseudomonadota</taxon>
        <taxon>Alphaproteobacteria</taxon>
        <taxon>Sphingomonadales</taxon>
        <taxon>Sphingomonadaceae</taxon>
        <taxon>Parasphingorhabdus</taxon>
    </lineage>
</organism>
<reference evidence="11 12" key="1">
    <citation type="submission" date="2021-03" db="EMBL/GenBank/DDBJ databases">
        <title>Complete genome of Parasphingorhabdus_sp.JHSY0214.</title>
        <authorList>
            <person name="Yoo J.H."/>
            <person name="Bae J.W."/>
        </authorList>
    </citation>
    <scope>NUCLEOTIDE SEQUENCE [LARGE SCALE GENOMIC DNA]</scope>
    <source>
        <strain evidence="11 12">JHSY0214</strain>
    </source>
</reference>
<keyword evidence="12" id="KW-1185">Reference proteome</keyword>
<dbReference type="InterPro" id="IPR014100">
    <property type="entry name" value="GTP-bd_Obg/CgtA"/>
</dbReference>
<protein>
    <recommendedName>
        <fullName evidence="7">GTPase Obg</fullName>
        <ecNumber evidence="7">3.6.5.-</ecNumber>
    </recommendedName>
    <alternativeName>
        <fullName evidence="7">GTP-binding protein Obg</fullName>
    </alternativeName>
</protein>
<feature type="binding site" evidence="7">
    <location>
        <begin position="191"/>
        <end position="195"/>
    </location>
    <ligand>
        <name>GTP</name>
        <dbReference type="ChEBI" id="CHEBI:37565"/>
    </ligand>
</feature>
<proteinExistence type="inferred from homology"/>
<dbReference type="NCBIfam" id="NF008955">
    <property type="entry name" value="PRK12297.1"/>
    <property type="match status" value="1"/>
</dbReference>
<comment type="cofactor">
    <cofactor evidence="7">
        <name>Mg(2+)</name>
        <dbReference type="ChEBI" id="CHEBI:18420"/>
    </cofactor>
</comment>
<dbReference type="NCBIfam" id="TIGR02729">
    <property type="entry name" value="Obg_CgtA"/>
    <property type="match status" value="1"/>
</dbReference>
<dbReference type="HAMAP" id="MF_01454">
    <property type="entry name" value="GTPase_Obg"/>
    <property type="match status" value="1"/>
</dbReference>
<dbReference type="PROSITE" id="PS51883">
    <property type="entry name" value="OBG"/>
    <property type="match status" value="1"/>
</dbReference>
<evidence type="ECO:0000313" key="12">
    <source>
        <dbReference type="Proteomes" id="UP000663923"/>
    </source>
</evidence>
<dbReference type="CDD" id="cd01898">
    <property type="entry name" value="Obg"/>
    <property type="match status" value="1"/>
</dbReference>
<feature type="domain" description="Obg" evidence="10">
    <location>
        <begin position="1"/>
        <end position="159"/>
    </location>
</feature>
<dbReference type="Proteomes" id="UP000663923">
    <property type="component" value="Chromosome"/>
</dbReference>
<feature type="binding site" evidence="7">
    <location>
        <begin position="279"/>
        <end position="282"/>
    </location>
    <ligand>
        <name>GTP</name>
        <dbReference type="ChEBI" id="CHEBI:37565"/>
    </ligand>
</feature>
<dbReference type="Gene3D" id="3.40.50.300">
    <property type="entry name" value="P-loop containing nucleotide triphosphate hydrolases"/>
    <property type="match status" value="1"/>
</dbReference>
<dbReference type="SUPFAM" id="SSF82051">
    <property type="entry name" value="Obg GTP-binding protein N-terminal domain"/>
    <property type="match status" value="1"/>
</dbReference>
<dbReference type="PROSITE" id="PS00905">
    <property type="entry name" value="GTP1_OBG"/>
    <property type="match status" value="1"/>
</dbReference>
<dbReference type="NCBIfam" id="TIGR00231">
    <property type="entry name" value="small_GTP"/>
    <property type="match status" value="1"/>
</dbReference>
<evidence type="ECO:0000256" key="7">
    <source>
        <dbReference type="HAMAP-Rule" id="MF_01454"/>
    </source>
</evidence>
<dbReference type="InterPro" id="IPR027417">
    <property type="entry name" value="P-loop_NTPase"/>
</dbReference>
<dbReference type="InterPro" id="IPR031167">
    <property type="entry name" value="G_OBG"/>
</dbReference>
<dbReference type="Pfam" id="PF01018">
    <property type="entry name" value="GTP1_OBG"/>
    <property type="match status" value="1"/>
</dbReference>
<evidence type="ECO:0000256" key="3">
    <source>
        <dbReference type="ARBA" id="ARBA00022741"/>
    </source>
</evidence>
<feature type="region of interest" description="Disordered" evidence="8">
    <location>
        <begin position="335"/>
        <end position="357"/>
    </location>
</feature>
<dbReference type="Gene3D" id="2.70.210.12">
    <property type="entry name" value="GTP1/OBG domain"/>
    <property type="match status" value="1"/>
</dbReference>
<sequence>MHFLDQAKIYVSSGQGGPGAVSFRREKYIQYGGPDGGNGGKGGDIIFKAVEGLNTLIDFRYAQHLKAQRGKGGAGRNRTGAGGEDRIIKVPVGTQVLSEDKEHVLLDFTREGQEELFLEGGIGGRGNASYKSSTNRAPRQHQPGEPGEEAAVWLRLKLIADAGLVGLPNAGKSTLINFVSNSKAKVGAYPFTTIHPQLGVVQHRGREFVLADIPGLIDGAADGAGIGDRFLGHIERCKVLLHLIDATGDDPVAAWKTVTKELEEYGGGLAEKPQILALNKADLLDDELMDSIAEDLRAAGAIEVLPLSGATGKGMDAVLDKVLEAVGGHSSIEKKDQLASGIDVDGDEEEKADWSPL</sequence>
<dbReference type="InterPro" id="IPR006169">
    <property type="entry name" value="GTP1_OBG_dom"/>
</dbReference>
<dbReference type="SUPFAM" id="SSF52540">
    <property type="entry name" value="P-loop containing nucleoside triphosphate hydrolases"/>
    <property type="match status" value="1"/>
</dbReference>
<evidence type="ECO:0000256" key="6">
    <source>
        <dbReference type="ARBA" id="ARBA00023134"/>
    </source>
</evidence>
<evidence type="ECO:0000313" key="11">
    <source>
        <dbReference type="EMBL" id="QTD55740.1"/>
    </source>
</evidence>
<feature type="binding site" evidence="7">
    <location>
        <position position="193"/>
    </location>
    <ligand>
        <name>Mg(2+)</name>
        <dbReference type="ChEBI" id="CHEBI:18420"/>
    </ligand>
</feature>
<feature type="binding site" evidence="7">
    <location>
        <position position="173"/>
    </location>
    <ligand>
        <name>Mg(2+)</name>
        <dbReference type="ChEBI" id="CHEBI:18420"/>
    </ligand>
</feature>
<keyword evidence="3 7" id="KW-0547">Nucleotide-binding</keyword>
<keyword evidence="5 7" id="KW-0460">Magnesium</keyword>
<evidence type="ECO:0000256" key="2">
    <source>
        <dbReference type="ARBA" id="ARBA00022723"/>
    </source>
</evidence>
<keyword evidence="2 7" id="KW-0479">Metal-binding</keyword>
<evidence type="ECO:0000256" key="8">
    <source>
        <dbReference type="SAM" id="MobiDB-lite"/>
    </source>
</evidence>
<comment type="subunit">
    <text evidence="7">Monomer.</text>
</comment>
<feature type="binding site" evidence="7">
    <location>
        <begin position="212"/>
        <end position="215"/>
    </location>
    <ligand>
        <name>GTP</name>
        <dbReference type="ChEBI" id="CHEBI:37565"/>
    </ligand>
</feature>
<dbReference type="InterPro" id="IPR005225">
    <property type="entry name" value="Small_GTP-bd"/>
</dbReference>
<comment type="subcellular location">
    <subcellularLocation>
        <location evidence="7">Cytoplasm</location>
    </subcellularLocation>
</comment>
<comment type="function">
    <text evidence="7">An essential GTPase which binds GTP, GDP and possibly (p)ppGpp with moderate affinity, with high nucleotide exchange rates and a fairly low GTP hydrolysis rate. Plays a role in control of the cell cycle, stress response, ribosome biogenesis and in those bacteria that undergo differentiation, in morphogenesis control.</text>
</comment>
<keyword evidence="7" id="KW-0963">Cytoplasm</keyword>
<dbReference type="PROSITE" id="PS51710">
    <property type="entry name" value="G_OBG"/>
    <property type="match status" value="1"/>
</dbReference>
<dbReference type="RefSeq" id="WP_207987564.1">
    <property type="nucleotide sequence ID" value="NZ_CP071794.1"/>
</dbReference>
<dbReference type="InterPro" id="IPR006073">
    <property type="entry name" value="GTP-bd"/>
</dbReference>
<evidence type="ECO:0000259" key="10">
    <source>
        <dbReference type="PROSITE" id="PS51883"/>
    </source>
</evidence>
<dbReference type="Pfam" id="PF01926">
    <property type="entry name" value="MMR_HSR1"/>
    <property type="match status" value="1"/>
</dbReference>
<feature type="domain" description="OBG-type G" evidence="9">
    <location>
        <begin position="160"/>
        <end position="327"/>
    </location>
</feature>
<comment type="similarity">
    <text evidence="1 7">Belongs to the TRAFAC class OBG-HflX-like GTPase superfamily. OBG GTPase family.</text>
</comment>
<feature type="region of interest" description="Disordered" evidence="8">
    <location>
        <begin position="128"/>
        <end position="147"/>
    </location>
</feature>
<feature type="binding site" evidence="7">
    <location>
        <begin position="308"/>
        <end position="310"/>
    </location>
    <ligand>
        <name>GTP</name>
        <dbReference type="ChEBI" id="CHEBI:37565"/>
    </ligand>
</feature>
<evidence type="ECO:0000256" key="4">
    <source>
        <dbReference type="ARBA" id="ARBA00022801"/>
    </source>
</evidence>
<dbReference type="NCBIfam" id="NF008956">
    <property type="entry name" value="PRK12299.1"/>
    <property type="match status" value="1"/>
</dbReference>
<evidence type="ECO:0000256" key="1">
    <source>
        <dbReference type="ARBA" id="ARBA00007699"/>
    </source>
</evidence>